<proteinExistence type="predicted"/>
<evidence type="ECO:0000259" key="4">
    <source>
        <dbReference type="PROSITE" id="PS51118"/>
    </source>
</evidence>
<name>A0ABQ6JUK4_9MICO</name>
<dbReference type="SUPFAM" id="SSF46785">
    <property type="entry name" value="Winged helix' DNA-binding domain"/>
    <property type="match status" value="1"/>
</dbReference>
<dbReference type="InterPro" id="IPR036388">
    <property type="entry name" value="WH-like_DNA-bd_sf"/>
</dbReference>
<reference evidence="6" key="1">
    <citation type="journal article" date="2019" name="Int. J. Syst. Evol. Microbiol.">
        <title>The Global Catalogue of Microorganisms (GCM) 10K type strain sequencing project: providing services to taxonomists for standard genome sequencing and annotation.</title>
        <authorList>
            <consortium name="The Broad Institute Genomics Platform"/>
            <consortium name="The Broad Institute Genome Sequencing Center for Infectious Disease"/>
            <person name="Wu L."/>
            <person name="Ma J."/>
        </authorList>
    </citation>
    <scope>NUCLEOTIDE SEQUENCE [LARGE SCALE GENOMIC DNA]</scope>
    <source>
        <strain evidence="6">NBRC 108755</strain>
    </source>
</reference>
<dbReference type="Proteomes" id="UP001157069">
    <property type="component" value="Unassembled WGS sequence"/>
</dbReference>
<keyword evidence="6" id="KW-1185">Reference proteome</keyword>
<accession>A0ABQ6JUK4</accession>
<evidence type="ECO:0000256" key="3">
    <source>
        <dbReference type="ARBA" id="ARBA00023163"/>
    </source>
</evidence>
<gene>
    <name evidence="5" type="ORF">GCM10025869_09290</name>
</gene>
<dbReference type="PROSITE" id="PS51118">
    <property type="entry name" value="HTH_HXLR"/>
    <property type="match status" value="1"/>
</dbReference>
<dbReference type="RefSeq" id="WP_284298123.1">
    <property type="nucleotide sequence ID" value="NZ_BSVA01000001.1"/>
</dbReference>
<keyword evidence="1" id="KW-0805">Transcription regulation</keyword>
<feature type="domain" description="HTH hxlR-type" evidence="4">
    <location>
        <begin position="16"/>
        <end position="115"/>
    </location>
</feature>
<protein>
    <recommendedName>
        <fullName evidence="4">HTH hxlR-type domain-containing protein</fullName>
    </recommendedName>
</protein>
<keyword evidence="3" id="KW-0804">Transcription</keyword>
<keyword evidence="2" id="KW-0238">DNA-binding</keyword>
<comment type="caution">
    <text evidence="5">The sequence shown here is derived from an EMBL/GenBank/DDBJ whole genome shotgun (WGS) entry which is preliminary data.</text>
</comment>
<evidence type="ECO:0000313" key="6">
    <source>
        <dbReference type="Proteomes" id="UP001157069"/>
    </source>
</evidence>
<dbReference type="InterPro" id="IPR002577">
    <property type="entry name" value="HTH_HxlR"/>
</dbReference>
<dbReference type="InterPro" id="IPR036390">
    <property type="entry name" value="WH_DNA-bd_sf"/>
</dbReference>
<evidence type="ECO:0000256" key="2">
    <source>
        <dbReference type="ARBA" id="ARBA00023125"/>
    </source>
</evidence>
<evidence type="ECO:0000313" key="5">
    <source>
        <dbReference type="EMBL" id="GMA90400.1"/>
    </source>
</evidence>
<dbReference type="Gene3D" id="1.10.10.10">
    <property type="entry name" value="Winged helix-like DNA-binding domain superfamily/Winged helix DNA-binding domain"/>
    <property type="match status" value="1"/>
</dbReference>
<evidence type="ECO:0000256" key="1">
    <source>
        <dbReference type="ARBA" id="ARBA00023015"/>
    </source>
</evidence>
<organism evidence="5 6">
    <name type="scientific">Homoserinibacter gongjuensis</name>
    <dbReference type="NCBI Taxonomy" id="1162968"/>
    <lineage>
        <taxon>Bacteria</taxon>
        <taxon>Bacillati</taxon>
        <taxon>Actinomycetota</taxon>
        <taxon>Actinomycetes</taxon>
        <taxon>Micrococcales</taxon>
        <taxon>Microbacteriaceae</taxon>
        <taxon>Homoserinibacter</taxon>
    </lineage>
</organism>
<sequence>MTTPDPDLMHIDDEACRRFLSSTELIGRRWSPGIMLAIGRGAHRFSQIVANVDGLSDRMAAQRLRELEATGLVERSVVPTTPVQVRYALTQPGLELLRSLQPLAGWAHRWSELTDGAVQREAS</sequence>
<dbReference type="EMBL" id="BSVA01000001">
    <property type="protein sequence ID" value="GMA90400.1"/>
    <property type="molecule type" value="Genomic_DNA"/>
</dbReference>
<dbReference type="Pfam" id="PF01638">
    <property type="entry name" value="HxlR"/>
    <property type="match status" value="1"/>
</dbReference>
<dbReference type="PANTHER" id="PTHR33204:SF37">
    <property type="entry name" value="HTH-TYPE TRANSCRIPTIONAL REGULATOR YODB"/>
    <property type="match status" value="1"/>
</dbReference>
<dbReference type="PANTHER" id="PTHR33204">
    <property type="entry name" value="TRANSCRIPTIONAL REGULATOR, MARR FAMILY"/>
    <property type="match status" value="1"/>
</dbReference>